<dbReference type="STRING" id="76731.RD2015_2269"/>
<dbReference type="InterPro" id="IPR009003">
    <property type="entry name" value="Peptidase_S1_PA"/>
</dbReference>
<dbReference type="RefSeq" id="WP_058934973.1">
    <property type="nucleotide sequence ID" value="NZ_CP013729.1"/>
</dbReference>
<sequence>MKHDSKAAGTTAPAPCAETAGLNRRQTLGWAAASLMGRPPVAAGAAGLTAGLTAGLVTGLFSPQAAHAQEMSNMLPDLIDKSRQAVVAVGTFSATDNPRFGFRGTGFVVGDGKTIVTCAHVIPNPQEKDLAILVPGSGSPTGQPQQRPVRLLRRDATRDLAVLALEDGAALPVTLTLASVDDSATVVREGVAVALMGYPLGTSLGVQLVTHRGIVAALTKAALPAPTSGNLSERAIRQLRAGDMEFLQLDITAYPGNSGGPLLDIRTGKVVGVVNMVALKSTRESALSAPSGISYAVPVKYVLPLLVP</sequence>
<dbReference type="Gene3D" id="2.40.10.10">
    <property type="entry name" value="Trypsin-like serine proteases"/>
    <property type="match status" value="2"/>
</dbReference>
<dbReference type="SUPFAM" id="SSF50494">
    <property type="entry name" value="Trypsin-like serine proteases"/>
    <property type="match status" value="1"/>
</dbReference>
<dbReference type="PANTHER" id="PTHR43019:SF23">
    <property type="entry name" value="PROTEASE DO-LIKE 5, CHLOROPLASTIC"/>
    <property type="match status" value="1"/>
</dbReference>
<evidence type="ECO:0000313" key="2">
    <source>
        <dbReference type="Proteomes" id="UP000060699"/>
    </source>
</evidence>
<dbReference type="InterPro" id="IPR043504">
    <property type="entry name" value="Peptidase_S1_PA_chymotrypsin"/>
</dbReference>
<dbReference type="AlphaFoldDB" id="A0A0U3E0T2"/>
<dbReference type="Proteomes" id="UP000060699">
    <property type="component" value="Chromosome"/>
</dbReference>
<dbReference type="PANTHER" id="PTHR43019">
    <property type="entry name" value="SERINE ENDOPROTEASE DEGS"/>
    <property type="match status" value="1"/>
</dbReference>
<reference evidence="1 2" key="1">
    <citation type="submission" date="2015-12" db="EMBL/GenBank/DDBJ databases">
        <title>Complete genome of Roseateles depolymerans KCTC 42856.</title>
        <authorList>
            <person name="Kim K.M."/>
        </authorList>
    </citation>
    <scope>NUCLEOTIDE SEQUENCE [LARGE SCALE GENOMIC DNA]</scope>
    <source>
        <strain evidence="1 2">KCTC 42856</strain>
    </source>
</reference>
<proteinExistence type="predicted"/>
<gene>
    <name evidence="1" type="ORF">RD2015_2269</name>
</gene>
<dbReference type="Pfam" id="PF13365">
    <property type="entry name" value="Trypsin_2"/>
    <property type="match status" value="1"/>
</dbReference>
<organism evidence="1 2">
    <name type="scientific">Roseateles depolymerans</name>
    <dbReference type="NCBI Taxonomy" id="76731"/>
    <lineage>
        <taxon>Bacteria</taxon>
        <taxon>Pseudomonadati</taxon>
        <taxon>Pseudomonadota</taxon>
        <taxon>Betaproteobacteria</taxon>
        <taxon>Burkholderiales</taxon>
        <taxon>Sphaerotilaceae</taxon>
        <taxon>Roseateles</taxon>
    </lineage>
</organism>
<evidence type="ECO:0000313" key="1">
    <source>
        <dbReference type="EMBL" id="ALV06741.1"/>
    </source>
</evidence>
<dbReference type="KEGG" id="rdp:RD2015_2269"/>
<dbReference type="EMBL" id="CP013729">
    <property type="protein sequence ID" value="ALV06741.1"/>
    <property type="molecule type" value="Genomic_DNA"/>
</dbReference>
<keyword evidence="2" id="KW-1185">Reference proteome</keyword>
<protein>
    <submittedName>
        <fullName evidence="1">Peptidase S1 and S6 chymotrypsin/Hap</fullName>
    </submittedName>
</protein>
<accession>A0A0U3E0T2</accession>
<name>A0A0U3E0T2_9BURK</name>